<dbReference type="GO" id="GO:0000785">
    <property type="term" value="C:chromatin"/>
    <property type="evidence" value="ECO:0007669"/>
    <property type="project" value="TreeGrafter"/>
</dbReference>
<dbReference type="OrthoDB" id="10025068at2759"/>
<reference evidence="2 3" key="1">
    <citation type="submission" date="2018-11" db="EMBL/GenBank/DDBJ databases">
        <authorList>
            <person name="Lopez-Roques C."/>
            <person name="Donnadieu C."/>
            <person name="Bouchez O."/>
            <person name="Klopp C."/>
            <person name="Cabau C."/>
            <person name="Zahm M."/>
        </authorList>
    </citation>
    <scope>NUCLEOTIDE SEQUENCE [LARGE SCALE GENOMIC DNA]</scope>
    <source>
        <strain evidence="2">RS831</strain>
        <tissue evidence="2">Whole body</tissue>
    </source>
</reference>
<gene>
    <name evidence="2" type="ORF">OJAV_G00142230</name>
</gene>
<dbReference type="GO" id="GO:0006260">
    <property type="term" value="P:DNA replication"/>
    <property type="evidence" value="ECO:0007669"/>
    <property type="project" value="TreeGrafter"/>
</dbReference>
<dbReference type="Proteomes" id="UP000283210">
    <property type="component" value="Chromosome 14"/>
</dbReference>
<dbReference type="GO" id="GO:0005634">
    <property type="term" value="C:nucleus"/>
    <property type="evidence" value="ECO:0007669"/>
    <property type="project" value="TreeGrafter"/>
</dbReference>
<evidence type="ECO:0000256" key="1">
    <source>
        <dbReference type="SAM" id="MobiDB-lite"/>
    </source>
</evidence>
<dbReference type="PANTHER" id="PTHR14389">
    <property type="entry name" value="SI:CH1073-475A24.1"/>
    <property type="match status" value="1"/>
</dbReference>
<proteinExistence type="predicted"/>
<feature type="compositionally biased region" description="Basic and acidic residues" evidence="1">
    <location>
        <begin position="183"/>
        <end position="196"/>
    </location>
</feature>
<accession>A0A3S2MPC8</accession>
<dbReference type="PANTHER" id="PTHR14389:SF3">
    <property type="entry name" value="PROTEIN FAM111A-LIKE"/>
    <property type="match status" value="1"/>
</dbReference>
<name>A0A3S2MPC8_ORYJA</name>
<sequence>MHPKAFCCPTNDDNMAALKNSVLALKERGQNIRNTPSPDSQIPKKEENLHSTHSFVWSFNSKATNNTCGEAGTIENSLKNSPKFIKLAEKKKNRELVIVQGEKVKLALKKDGRFLRSIFKRNFVLSCTSTGVQTELSNLIDDLNDKTFQIVLLNKSDPPESESQPSSLDDAYHASSDSQSPVSDKENKKRRQVEREMSLRKVVEKDVYSKGMKNKMVLQFEDYLKTIKTETSELSSVPDLLHLEFGRNGLMCQEVKTWKKLMGLGDSVCQVRINGGPVGSGFLLFGSTLASFHKVVESPLSGIHREV</sequence>
<dbReference type="EMBL" id="CM012450">
    <property type="protein sequence ID" value="RVE64006.1"/>
    <property type="molecule type" value="Genomic_DNA"/>
</dbReference>
<reference evidence="2 3" key="2">
    <citation type="submission" date="2019-01" db="EMBL/GenBank/DDBJ databases">
        <title>A chromosome length genome reference of the Java medaka (oryzias javanicus).</title>
        <authorList>
            <person name="Herpin A."/>
            <person name="Takehana Y."/>
            <person name="Naruse K."/>
            <person name="Ansai S."/>
            <person name="Kawaguchi M."/>
        </authorList>
    </citation>
    <scope>NUCLEOTIDE SEQUENCE [LARGE SCALE GENOMIC DNA]</scope>
    <source>
        <strain evidence="2">RS831</strain>
        <tissue evidence="2">Whole body</tissue>
    </source>
</reference>
<protein>
    <submittedName>
        <fullName evidence="2">Uncharacterized protein</fullName>
    </submittedName>
</protein>
<evidence type="ECO:0000313" key="2">
    <source>
        <dbReference type="EMBL" id="RVE64006.1"/>
    </source>
</evidence>
<feature type="region of interest" description="Disordered" evidence="1">
    <location>
        <begin position="156"/>
        <end position="196"/>
    </location>
</feature>
<evidence type="ECO:0000313" key="3">
    <source>
        <dbReference type="Proteomes" id="UP000283210"/>
    </source>
</evidence>
<keyword evidence="3" id="KW-1185">Reference proteome</keyword>
<organism evidence="2 3">
    <name type="scientific">Oryzias javanicus</name>
    <name type="common">Javanese ricefish</name>
    <name type="synonym">Aplocheilus javanicus</name>
    <dbReference type="NCBI Taxonomy" id="123683"/>
    <lineage>
        <taxon>Eukaryota</taxon>
        <taxon>Metazoa</taxon>
        <taxon>Chordata</taxon>
        <taxon>Craniata</taxon>
        <taxon>Vertebrata</taxon>
        <taxon>Euteleostomi</taxon>
        <taxon>Actinopterygii</taxon>
        <taxon>Neopterygii</taxon>
        <taxon>Teleostei</taxon>
        <taxon>Neoteleostei</taxon>
        <taxon>Acanthomorphata</taxon>
        <taxon>Ovalentaria</taxon>
        <taxon>Atherinomorphae</taxon>
        <taxon>Beloniformes</taxon>
        <taxon>Adrianichthyidae</taxon>
        <taxon>Oryziinae</taxon>
        <taxon>Oryzias</taxon>
    </lineage>
</organism>
<dbReference type="AlphaFoldDB" id="A0A3S2MPC8"/>